<evidence type="ECO:0000313" key="1">
    <source>
        <dbReference type="EMBL" id="KOB72119.1"/>
    </source>
</evidence>
<evidence type="ECO:0000313" key="2">
    <source>
        <dbReference type="Proteomes" id="UP000037510"/>
    </source>
</evidence>
<protein>
    <submittedName>
        <fullName evidence="1">Retrovirus-related Pol polyprotein from transposon TNT 1-94</fullName>
    </submittedName>
</protein>
<dbReference type="STRING" id="104452.A0A0L7L9Q5"/>
<sequence>MVDSGVVVPGTGTDMLSLGGGVHVEKLEGVSNYNSWKFQMKMVLTLEGLWSCIGSADSQTDTSRDQKALARICLSVKAACHQHVRHCVKAKEAWDKLANTFEDKGLYRRVLLLRQLHHTDYSQFSSMTDYIDGIMTRVQQLADIGRVIDDAEVAELLLSGLPQEFDALVSNLETACITNTLSSEL</sequence>
<feature type="non-terminal residue" evidence="1">
    <location>
        <position position="185"/>
    </location>
</feature>
<accession>A0A0L7L9Q5</accession>
<name>A0A0L7L9Q5_OPEBR</name>
<keyword evidence="2" id="KW-1185">Reference proteome</keyword>
<dbReference type="Pfam" id="PF14223">
    <property type="entry name" value="Retrotran_gag_2"/>
    <property type="match status" value="1"/>
</dbReference>
<proteinExistence type="predicted"/>
<organism evidence="1 2">
    <name type="scientific">Operophtera brumata</name>
    <name type="common">Winter moth</name>
    <name type="synonym">Phalaena brumata</name>
    <dbReference type="NCBI Taxonomy" id="104452"/>
    <lineage>
        <taxon>Eukaryota</taxon>
        <taxon>Metazoa</taxon>
        <taxon>Ecdysozoa</taxon>
        <taxon>Arthropoda</taxon>
        <taxon>Hexapoda</taxon>
        <taxon>Insecta</taxon>
        <taxon>Pterygota</taxon>
        <taxon>Neoptera</taxon>
        <taxon>Endopterygota</taxon>
        <taxon>Lepidoptera</taxon>
        <taxon>Glossata</taxon>
        <taxon>Ditrysia</taxon>
        <taxon>Geometroidea</taxon>
        <taxon>Geometridae</taxon>
        <taxon>Larentiinae</taxon>
        <taxon>Operophtera</taxon>
    </lineage>
</organism>
<dbReference type="Proteomes" id="UP000037510">
    <property type="component" value="Unassembled WGS sequence"/>
</dbReference>
<dbReference type="PANTHER" id="PTHR47481:SF7">
    <property type="entry name" value="CCHC-TYPE DOMAIN-CONTAINING PROTEIN"/>
    <property type="match status" value="1"/>
</dbReference>
<dbReference type="AlphaFoldDB" id="A0A0L7L9Q5"/>
<comment type="caution">
    <text evidence="1">The sequence shown here is derived from an EMBL/GenBank/DDBJ whole genome shotgun (WGS) entry which is preliminary data.</text>
</comment>
<gene>
    <name evidence="1" type="ORF">OBRU01_12735</name>
</gene>
<reference evidence="1 2" key="1">
    <citation type="journal article" date="2015" name="Genome Biol. Evol.">
        <title>The genome of winter moth (Operophtera brumata) provides a genomic perspective on sexual dimorphism and phenology.</title>
        <authorList>
            <person name="Derks M.F."/>
            <person name="Smit S."/>
            <person name="Salis L."/>
            <person name="Schijlen E."/>
            <person name="Bossers A."/>
            <person name="Mateman C."/>
            <person name="Pijl A.S."/>
            <person name="de Ridder D."/>
            <person name="Groenen M.A."/>
            <person name="Visser M.E."/>
            <person name="Megens H.J."/>
        </authorList>
    </citation>
    <scope>NUCLEOTIDE SEQUENCE [LARGE SCALE GENOMIC DNA]</scope>
    <source>
        <strain evidence="1">WM2013NL</strain>
        <tissue evidence="1">Head and thorax</tissue>
    </source>
</reference>
<dbReference type="EMBL" id="JTDY01002099">
    <property type="protein sequence ID" value="KOB72119.1"/>
    <property type="molecule type" value="Genomic_DNA"/>
</dbReference>
<dbReference type="PANTHER" id="PTHR47481">
    <property type="match status" value="1"/>
</dbReference>